<reference evidence="3 4" key="1">
    <citation type="journal article" date="2018" name="Genome Biol. Evol.">
        <title>Multiple Roots of Fruiting Body Formation in Amoebozoa.</title>
        <authorList>
            <person name="Hillmann F."/>
            <person name="Forbes G."/>
            <person name="Novohradska S."/>
            <person name="Ferling I."/>
            <person name="Riege K."/>
            <person name="Groth M."/>
            <person name="Westermann M."/>
            <person name="Marz M."/>
            <person name="Spaller T."/>
            <person name="Winckler T."/>
            <person name="Schaap P."/>
            <person name="Glockner G."/>
        </authorList>
    </citation>
    <scope>NUCLEOTIDE SEQUENCE [LARGE SCALE GENOMIC DNA]</scope>
    <source>
        <strain evidence="3 4">Jena</strain>
    </source>
</reference>
<dbReference type="AlphaFoldDB" id="A0A2P6NTQ0"/>
<feature type="region of interest" description="Disordered" evidence="1">
    <location>
        <begin position="1"/>
        <end position="22"/>
    </location>
</feature>
<dbReference type="EMBL" id="MDYQ01000021">
    <property type="protein sequence ID" value="PRP87353.1"/>
    <property type="molecule type" value="Genomic_DNA"/>
</dbReference>
<evidence type="ECO:0000313" key="4">
    <source>
        <dbReference type="Proteomes" id="UP000241769"/>
    </source>
</evidence>
<dbReference type="Proteomes" id="UP000241769">
    <property type="component" value="Unassembled WGS sequence"/>
</dbReference>
<protein>
    <recommendedName>
        <fullName evidence="5">Adhesin domain-containing protein</fullName>
    </recommendedName>
</protein>
<gene>
    <name evidence="3" type="ORF">PROFUN_01615</name>
</gene>
<evidence type="ECO:0000256" key="2">
    <source>
        <dbReference type="SAM" id="Phobius"/>
    </source>
</evidence>
<organism evidence="3 4">
    <name type="scientific">Planoprotostelium fungivorum</name>
    <dbReference type="NCBI Taxonomy" id="1890364"/>
    <lineage>
        <taxon>Eukaryota</taxon>
        <taxon>Amoebozoa</taxon>
        <taxon>Evosea</taxon>
        <taxon>Variosea</taxon>
        <taxon>Cavosteliida</taxon>
        <taxon>Cavosteliaceae</taxon>
        <taxon>Planoprotostelium</taxon>
    </lineage>
</organism>
<keyword evidence="2" id="KW-1133">Transmembrane helix</keyword>
<evidence type="ECO:0000256" key="1">
    <source>
        <dbReference type="SAM" id="MobiDB-lite"/>
    </source>
</evidence>
<sequence length="410" mass="44620">MPNHQGYQPLQDEENIPTSPTSNLRFSISNSPEYIHKQSDSKLPEFDTPLGNFNASTYSSTSGPIIRRHKVSRLFYCIAAMICAAILCSTIVITVGLGLHYRCTNPPFTTTKSFSAPLTSIEVLNVLAHNAVLEFEGASDDDAKDIVFVVNVGAPSKGELDQLHINFTSISTTHTLSITGNEDMDMEEFQSHCLATSIRVIVPPRHFFNGTLNVNITNGKITVEEISGWLFGNFYMSNGNMELEDITGAVSTRVALDSGSLELERFQSDEINLEVGSASTELERVDTYQLDVQLREDAPFKMKSPLFRSPDSTMNLRAMKGGKNTIKLSGIQQGNISIDAPQSKGSVGVSSDFCATFECVADEFELSGNGIQLDASSTGKKKSGVLGSCSPQRSSLNTITRGKFKLVVNS</sequence>
<keyword evidence="4" id="KW-1185">Reference proteome</keyword>
<proteinExistence type="predicted"/>
<name>A0A2P6NTQ0_9EUKA</name>
<feature type="transmembrane region" description="Helical" evidence="2">
    <location>
        <begin position="74"/>
        <end position="101"/>
    </location>
</feature>
<keyword evidence="2" id="KW-0812">Transmembrane</keyword>
<dbReference type="InParanoid" id="A0A2P6NTQ0"/>
<evidence type="ECO:0000313" key="3">
    <source>
        <dbReference type="EMBL" id="PRP87353.1"/>
    </source>
</evidence>
<evidence type="ECO:0008006" key="5">
    <source>
        <dbReference type="Google" id="ProtNLM"/>
    </source>
</evidence>
<comment type="caution">
    <text evidence="3">The sequence shown here is derived from an EMBL/GenBank/DDBJ whole genome shotgun (WGS) entry which is preliminary data.</text>
</comment>
<keyword evidence="2" id="KW-0472">Membrane</keyword>
<accession>A0A2P6NTQ0</accession>